<keyword evidence="3" id="KW-1185">Reference proteome</keyword>
<keyword evidence="1" id="KW-0472">Membrane</keyword>
<evidence type="ECO:0000256" key="1">
    <source>
        <dbReference type="SAM" id="Phobius"/>
    </source>
</evidence>
<organism evidence="2 3">
    <name type="scientific">Pseudocitrobacter corydidari</name>
    <dbReference type="NCBI Taxonomy" id="2891570"/>
    <lineage>
        <taxon>Bacteria</taxon>
        <taxon>Pseudomonadati</taxon>
        <taxon>Pseudomonadota</taxon>
        <taxon>Gammaproteobacteria</taxon>
        <taxon>Enterobacterales</taxon>
        <taxon>Enterobacteriaceae</taxon>
        <taxon>Pseudocitrobacter</taxon>
    </lineage>
</organism>
<reference evidence="2 3" key="1">
    <citation type="journal article" date="2022" name="Int. J. Syst. Evol. Microbiol.">
        <title>Pseudocitrobacter corydidari sp. nov., isolated from the Asian emerald cockroach Corydidarum magnifica.</title>
        <authorList>
            <person name="Guzman J."/>
            <person name="Poehlein A."/>
            <person name="Glaeser S.P."/>
            <person name="Schwengers O."/>
            <person name="Blom J."/>
            <person name="Hollensteiner J."/>
            <person name="Kampfer P."/>
            <person name="Vilcinskas A."/>
        </authorList>
    </citation>
    <scope>NUCLEOTIDE SEQUENCE [LARGE SCALE GENOMIC DNA]</scope>
    <source>
        <strain evidence="2">G163CM</strain>
    </source>
</reference>
<proteinExistence type="predicted"/>
<feature type="transmembrane region" description="Helical" evidence="1">
    <location>
        <begin position="268"/>
        <end position="290"/>
    </location>
</feature>
<keyword evidence="1" id="KW-1133">Transmembrane helix</keyword>
<name>A0ABY3S1X0_9ENTR</name>
<feature type="transmembrane region" description="Helical" evidence="1">
    <location>
        <begin position="12"/>
        <end position="34"/>
    </location>
</feature>
<accession>A0ABY3S1X0</accession>
<protein>
    <submittedName>
        <fullName evidence="2">Uncharacterized protein</fullName>
    </submittedName>
</protein>
<evidence type="ECO:0000313" key="3">
    <source>
        <dbReference type="Proteomes" id="UP001199659"/>
    </source>
</evidence>
<dbReference type="RefSeq" id="WP_231826967.1">
    <property type="nucleotide sequence ID" value="NZ_CP087880.1"/>
</dbReference>
<sequence length="312" mass="34348">MSGLHTLDILIGLFTVFLLFSTICTAIVEAIAAWRGVRSKNLESALKEFISGNPAGNNNVVTQFYDHPLIKSLSKNEDGRPSYIPAKTFRQVIESLVMGANAGSNLIESIRQLPDDKTNLTGILKTLANEADGDEQRLRLALESHFDAVMDRASGWYKRHAQNVTYAVAVVLVLSFNVDTLVLVKQLSSNPEVLQKLLTVTEEQVKGDDKGSTSCTSKSKEEELKEATCKTESAQQIQHDAVNSLISAGVSIGWNDWDEFYDAFHSHWLAKIAGLLISIIAVSLGAPFWFDILQRFMQIRAAGQKPGTPEKP</sequence>
<keyword evidence="1" id="KW-0812">Transmembrane</keyword>
<dbReference type="Proteomes" id="UP001199659">
    <property type="component" value="Chromosome"/>
</dbReference>
<feature type="transmembrane region" description="Helical" evidence="1">
    <location>
        <begin position="164"/>
        <end position="184"/>
    </location>
</feature>
<gene>
    <name evidence="2" type="ORF">G163CM_07460</name>
</gene>
<evidence type="ECO:0000313" key="2">
    <source>
        <dbReference type="EMBL" id="UGS40053.1"/>
    </source>
</evidence>
<dbReference type="EMBL" id="CP087880">
    <property type="protein sequence ID" value="UGS40053.1"/>
    <property type="molecule type" value="Genomic_DNA"/>
</dbReference>